<proteinExistence type="predicted"/>
<reference evidence="2" key="1">
    <citation type="journal article" date="2024" name="Front. Bioeng. Biotechnol.">
        <title>Genome-scale model development and genomic sequencing of the oleaginous clade Lipomyces.</title>
        <authorList>
            <person name="Czajka J.J."/>
            <person name="Han Y."/>
            <person name="Kim J."/>
            <person name="Mondo S.J."/>
            <person name="Hofstad B.A."/>
            <person name="Robles A."/>
            <person name="Haridas S."/>
            <person name="Riley R."/>
            <person name="LaButti K."/>
            <person name="Pangilinan J."/>
            <person name="Andreopoulos W."/>
            <person name="Lipzen A."/>
            <person name="Yan J."/>
            <person name="Wang M."/>
            <person name="Ng V."/>
            <person name="Grigoriev I.V."/>
            <person name="Spatafora J.W."/>
            <person name="Magnuson J.K."/>
            <person name="Baker S.E."/>
            <person name="Pomraning K.R."/>
        </authorList>
    </citation>
    <scope>NUCLEOTIDE SEQUENCE [LARGE SCALE GENOMIC DNA]</scope>
    <source>
        <strain evidence="2">CBS 10300</strain>
    </source>
</reference>
<keyword evidence="2" id="KW-1185">Reference proteome</keyword>
<dbReference type="Proteomes" id="UP001489719">
    <property type="component" value="Unassembled WGS sequence"/>
</dbReference>
<evidence type="ECO:0000313" key="1">
    <source>
        <dbReference type="EMBL" id="KAK9319633.1"/>
    </source>
</evidence>
<name>A0ACC3TEL2_9ASCO</name>
<gene>
    <name evidence="1" type="ORF">V1517DRAFT_33675</name>
</gene>
<dbReference type="EMBL" id="MU970172">
    <property type="protein sequence ID" value="KAK9319633.1"/>
    <property type="molecule type" value="Genomic_DNA"/>
</dbReference>
<comment type="caution">
    <text evidence="1">The sequence shown here is derived from an EMBL/GenBank/DDBJ whole genome shotgun (WGS) entry which is preliminary data.</text>
</comment>
<organism evidence="1 2">
    <name type="scientific">Lipomyces orientalis</name>
    <dbReference type="NCBI Taxonomy" id="1233043"/>
    <lineage>
        <taxon>Eukaryota</taxon>
        <taxon>Fungi</taxon>
        <taxon>Dikarya</taxon>
        <taxon>Ascomycota</taxon>
        <taxon>Saccharomycotina</taxon>
        <taxon>Lipomycetes</taxon>
        <taxon>Lipomycetales</taxon>
        <taxon>Lipomycetaceae</taxon>
        <taxon>Lipomyces</taxon>
    </lineage>
</organism>
<evidence type="ECO:0000313" key="2">
    <source>
        <dbReference type="Proteomes" id="UP001489719"/>
    </source>
</evidence>
<protein>
    <submittedName>
        <fullName evidence="1">Uncharacterized protein</fullName>
    </submittedName>
</protein>
<sequence length="120" mass="13905">MIINMTIKSRIQVACEWHRLLREVISQWLRSNTGSDRWLRVASPLSRNYLFLRGFTGHVDCYMSCSAYIIGIEVFAFDQRGAGQTSPEKRDWGLTDEEMTFLDQEIIMRKVGPDVVDDKS</sequence>
<accession>A0ACC3TEL2</accession>